<accession>A0ABY8F1G4</accession>
<dbReference type="PANTHER" id="PTHR46142">
    <property type="match status" value="1"/>
</dbReference>
<dbReference type="InterPro" id="IPR004360">
    <property type="entry name" value="Glyas_Fos-R_dOase_dom"/>
</dbReference>
<dbReference type="Gene3D" id="3.10.180.10">
    <property type="entry name" value="2,3-Dihydroxybiphenyl 1,2-Dioxygenase, domain 1"/>
    <property type="match status" value="1"/>
</dbReference>
<dbReference type="InterPro" id="IPR037523">
    <property type="entry name" value="VOC_core"/>
</dbReference>
<dbReference type="InterPro" id="IPR029068">
    <property type="entry name" value="Glyas_Bleomycin-R_OHBP_Dase"/>
</dbReference>
<proteinExistence type="predicted"/>
<evidence type="ECO:0000313" key="2">
    <source>
        <dbReference type="EMBL" id="WFE89234.1"/>
    </source>
</evidence>
<dbReference type="Pfam" id="PF00903">
    <property type="entry name" value="Glyoxalase"/>
    <property type="match status" value="1"/>
</dbReference>
<dbReference type="PANTHER" id="PTHR46142:SF3">
    <property type="entry name" value="F18B13.24 PROTEIN"/>
    <property type="match status" value="1"/>
</dbReference>
<keyword evidence="3" id="KW-1185">Reference proteome</keyword>
<reference evidence="2 3" key="1">
    <citation type="submission" date="2023-03" db="EMBL/GenBank/DDBJ databases">
        <title>Roseibium porphyridii sp. nov. and Roseibium rhodosorbium sp. nov. isolated from marine algae, Porphyridium cruentum and Rhodosorus marinus, respectively.</title>
        <authorList>
            <person name="Lee M.W."/>
            <person name="Choi B.J."/>
            <person name="Lee J.K."/>
            <person name="Choi D.G."/>
            <person name="Baek J.H."/>
            <person name="Bayburt H."/>
            <person name="Kim J.M."/>
            <person name="Han D.M."/>
            <person name="Kim K.H."/>
            <person name="Jeon C.O."/>
        </authorList>
    </citation>
    <scope>NUCLEOTIDE SEQUENCE [LARGE SCALE GENOMIC DNA]</scope>
    <source>
        <strain evidence="2 3">KMA01</strain>
    </source>
</reference>
<protein>
    <submittedName>
        <fullName evidence="2">VOC family protein</fullName>
    </submittedName>
</protein>
<name>A0ABY8F1G4_9HYPH</name>
<evidence type="ECO:0000259" key="1">
    <source>
        <dbReference type="PROSITE" id="PS51819"/>
    </source>
</evidence>
<dbReference type="SUPFAM" id="SSF54593">
    <property type="entry name" value="Glyoxalase/Bleomycin resistance protein/Dihydroxybiphenyl dioxygenase"/>
    <property type="match status" value="1"/>
</dbReference>
<dbReference type="EMBL" id="CP120863">
    <property type="protein sequence ID" value="WFE89234.1"/>
    <property type="molecule type" value="Genomic_DNA"/>
</dbReference>
<sequence>MLTALDHVNLHTDKPDALAQWYENILGLERGPRPNFSIPGIWLYLNDQPVVHVVEVDQPPEHAAVSLEHFAFRAEGMAAFEATLKQHDLQYERVDLTEIDVDIVQYNLRDPMGTHIHIDF</sequence>
<evidence type="ECO:0000313" key="3">
    <source>
        <dbReference type="Proteomes" id="UP001209803"/>
    </source>
</evidence>
<dbReference type="PROSITE" id="PS51819">
    <property type="entry name" value="VOC"/>
    <property type="match status" value="1"/>
</dbReference>
<dbReference type="RefSeq" id="WP_265680537.1">
    <property type="nucleotide sequence ID" value="NZ_CP120863.1"/>
</dbReference>
<feature type="domain" description="VOC" evidence="1">
    <location>
        <begin position="4"/>
        <end position="120"/>
    </location>
</feature>
<dbReference type="Proteomes" id="UP001209803">
    <property type="component" value="Chromosome"/>
</dbReference>
<organism evidence="2 3">
    <name type="scientific">Roseibium porphyridii</name>
    <dbReference type="NCBI Taxonomy" id="2866279"/>
    <lineage>
        <taxon>Bacteria</taxon>
        <taxon>Pseudomonadati</taxon>
        <taxon>Pseudomonadota</taxon>
        <taxon>Alphaproteobacteria</taxon>
        <taxon>Hyphomicrobiales</taxon>
        <taxon>Stappiaceae</taxon>
        <taxon>Roseibium</taxon>
    </lineage>
</organism>
<gene>
    <name evidence="2" type="ORF">K1718_24255</name>
</gene>